<dbReference type="SUPFAM" id="SSF55347">
    <property type="entry name" value="Glyceraldehyde-3-phosphate dehydrogenase-like, C-terminal domain"/>
    <property type="match status" value="1"/>
</dbReference>
<dbReference type="GO" id="GO:0000166">
    <property type="term" value="F:nucleotide binding"/>
    <property type="evidence" value="ECO:0007669"/>
    <property type="project" value="InterPro"/>
</dbReference>
<dbReference type="EMBL" id="DXHU01000023">
    <property type="protein sequence ID" value="HIV99428.1"/>
    <property type="molecule type" value="Genomic_DNA"/>
</dbReference>
<proteinExistence type="predicted"/>
<evidence type="ECO:0000259" key="2">
    <source>
        <dbReference type="Pfam" id="PF22725"/>
    </source>
</evidence>
<dbReference type="InterPro" id="IPR036291">
    <property type="entry name" value="NAD(P)-bd_dom_sf"/>
</dbReference>
<feature type="domain" description="GFO/IDH/MocA-like oxidoreductase" evidence="2">
    <location>
        <begin position="132"/>
        <end position="252"/>
    </location>
</feature>
<reference evidence="3" key="2">
    <citation type="submission" date="2021-04" db="EMBL/GenBank/DDBJ databases">
        <authorList>
            <person name="Gilroy R."/>
        </authorList>
    </citation>
    <scope>NUCLEOTIDE SEQUENCE</scope>
    <source>
        <strain evidence="3">Gambia11-129</strain>
    </source>
</reference>
<protein>
    <submittedName>
        <fullName evidence="3">Gfo/Idh/MocA family oxidoreductase</fullName>
    </submittedName>
</protein>
<dbReference type="SUPFAM" id="SSF51735">
    <property type="entry name" value="NAD(P)-binding Rossmann-fold domains"/>
    <property type="match status" value="1"/>
</dbReference>
<dbReference type="Gene3D" id="3.40.50.720">
    <property type="entry name" value="NAD(P)-binding Rossmann-like Domain"/>
    <property type="match status" value="1"/>
</dbReference>
<evidence type="ECO:0000313" key="3">
    <source>
        <dbReference type="EMBL" id="HIV99428.1"/>
    </source>
</evidence>
<gene>
    <name evidence="3" type="ORF">IAB12_06615</name>
</gene>
<accession>A0A9D1PVB6</accession>
<dbReference type="Proteomes" id="UP000823936">
    <property type="component" value="Unassembled WGS sequence"/>
</dbReference>
<dbReference type="PANTHER" id="PTHR43249">
    <property type="entry name" value="UDP-N-ACETYL-2-AMINO-2-DEOXY-D-GLUCURONATE OXIDASE"/>
    <property type="match status" value="1"/>
</dbReference>
<organism evidence="3 4">
    <name type="scientific">Candidatus Ornithospirochaeta avicola</name>
    <dbReference type="NCBI Taxonomy" id="2840896"/>
    <lineage>
        <taxon>Bacteria</taxon>
        <taxon>Pseudomonadati</taxon>
        <taxon>Spirochaetota</taxon>
        <taxon>Spirochaetia</taxon>
        <taxon>Spirochaetales</taxon>
        <taxon>Spirochaetaceae</taxon>
        <taxon>Spirochaetaceae incertae sedis</taxon>
        <taxon>Candidatus Ornithospirochaeta</taxon>
    </lineage>
</organism>
<dbReference type="PANTHER" id="PTHR43249:SF1">
    <property type="entry name" value="D-GLUCOSIDE 3-DEHYDROGENASE"/>
    <property type="match status" value="1"/>
</dbReference>
<reference evidence="3" key="1">
    <citation type="journal article" date="2021" name="PeerJ">
        <title>Extensive microbial diversity within the chicken gut microbiome revealed by metagenomics and culture.</title>
        <authorList>
            <person name="Gilroy R."/>
            <person name="Ravi A."/>
            <person name="Getino M."/>
            <person name="Pursley I."/>
            <person name="Horton D.L."/>
            <person name="Alikhan N.F."/>
            <person name="Baker D."/>
            <person name="Gharbi K."/>
            <person name="Hall N."/>
            <person name="Watson M."/>
            <person name="Adriaenssens E.M."/>
            <person name="Foster-Nyarko E."/>
            <person name="Jarju S."/>
            <person name="Secka A."/>
            <person name="Antonio M."/>
            <person name="Oren A."/>
            <person name="Chaudhuri R.R."/>
            <person name="La Ragione R."/>
            <person name="Hildebrand F."/>
            <person name="Pallen M.J."/>
        </authorList>
    </citation>
    <scope>NUCLEOTIDE SEQUENCE</scope>
    <source>
        <strain evidence="3">Gambia11-129</strain>
    </source>
</reference>
<comment type="caution">
    <text evidence="3">The sequence shown here is derived from an EMBL/GenBank/DDBJ whole genome shotgun (WGS) entry which is preliminary data.</text>
</comment>
<dbReference type="Pfam" id="PF01408">
    <property type="entry name" value="GFO_IDH_MocA"/>
    <property type="match status" value="1"/>
</dbReference>
<name>A0A9D1PVB6_9SPIO</name>
<dbReference type="AlphaFoldDB" id="A0A9D1PVB6"/>
<evidence type="ECO:0000313" key="4">
    <source>
        <dbReference type="Proteomes" id="UP000823936"/>
    </source>
</evidence>
<dbReference type="InterPro" id="IPR000683">
    <property type="entry name" value="Gfo/Idh/MocA-like_OxRdtase_N"/>
</dbReference>
<dbReference type="InterPro" id="IPR052515">
    <property type="entry name" value="Gfo/Idh/MocA_Oxidoreductase"/>
</dbReference>
<feature type="domain" description="Gfo/Idh/MocA-like oxidoreductase N-terminal" evidence="1">
    <location>
        <begin position="3"/>
        <end position="120"/>
    </location>
</feature>
<dbReference type="Gene3D" id="3.30.360.10">
    <property type="entry name" value="Dihydrodipicolinate Reductase, domain 2"/>
    <property type="match status" value="1"/>
</dbReference>
<dbReference type="Pfam" id="PF22725">
    <property type="entry name" value="GFO_IDH_MocA_C3"/>
    <property type="match status" value="1"/>
</dbReference>
<sequence>MRIRSAIIGCGSIAEVHFKALSSIEEVDIIGAVNRGEEKGRRFALSHGIRYFSTLDELLSQSVDLVLIATPPSTHLEIARKCIECSVRALIIEKPVCMNKAECETLLDLEKTSGTLISVFFQSRFFPPVSVVKKALDEKRLGHLSYFMANVLWYRDPSYFTSSPYKGFYKNTGGGVLMSQAIHAIDLLLYFAGEVESFKAYKTSLFHQVEVEDNASVSLLFKNGALGSINASISSWPGESKRISIYGSRGTICMEEDSITEWSFSDERPEDEEIRKIYGRKSSSGGYSDPMAINYEYHMKVVENVINAMKKKEKLLITLSSATRSVALISDIYASS</sequence>
<dbReference type="InterPro" id="IPR055170">
    <property type="entry name" value="GFO_IDH_MocA-like_dom"/>
</dbReference>
<evidence type="ECO:0000259" key="1">
    <source>
        <dbReference type="Pfam" id="PF01408"/>
    </source>
</evidence>